<evidence type="ECO:0000256" key="1">
    <source>
        <dbReference type="SAM" id="MobiDB-lite"/>
    </source>
</evidence>
<evidence type="ECO:0000256" key="2">
    <source>
        <dbReference type="SAM" id="SignalP"/>
    </source>
</evidence>
<proteinExistence type="predicted"/>
<sequence length="133" mass="15581">MKRFITVLLSVCVLSLASESALADRRPPPHRPPPPPRHRHSRTSVGITFGAPLWTYPAYSPYYPYYYPYGPYYPYPPQTVVIQSTPTQYIEKNEGDSAEHYWYYCPDPKRYYPYVPKCNAAWQKVIPFPQETQ</sequence>
<keyword evidence="2" id="KW-0732">Signal</keyword>
<name>A0A9E9LF24_9BURK</name>
<dbReference type="RefSeq" id="WP_269316078.1">
    <property type="nucleotide sequence ID" value="NZ_CP098251.1"/>
</dbReference>
<evidence type="ECO:0008006" key="4">
    <source>
        <dbReference type="Google" id="ProtNLM"/>
    </source>
</evidence>
<dbReference type="Proteomes" id="UP001164819">
    <property type="component" value="Chromosome"/>
</dbReference>
<feature type="signal peptide" evidence="2">
    <location>
        <begin position="1"/>
        <end position="23"/>
    </location>
</feature>
<dbReference type="EMBL" id="CP098251">
    <property type="protein sequence ID" value="WAV91504.1"/>
    <property type="molecule type" value="Genomic_DNA"/>
</dbReference>
<evidence type="ECO:0000313" key="3">
    <source>
        <dbReference type="EMBL" id="WAV91504.1"/>
    </source>
</evidence>
<dbReference type="AlphaFoldDB" id="A0A9E9LF24"/>
<accession>A0A9E9LF24</accession>
<organism evidence="3">
    <name type="scientific">Oxalobacter aliiformigenes</name>
    <dbReference type="NCBI Taxonomy" id="2946593"/>
    <lineage>
        <taxon>Bacteria</taxon>
        <taxon>Pseudomonadati</taxon>
        <taxon>Pseudomonadota</taxon>
        <taxon>Betaproteobacteria</taxon>
        <taxon>Burkholderiales</taxon>
        <taxon>Oxalobacteraceae</taxon>
        <taxon>Oxalobacter</taxon>
    </lineage>
</organism>
<reference evidence="3" key="1">
    <citation type="journal article" date="2022" name="Front. Microbiol.">
        <title>New perspectives on an old grouping: The genomic and phenotypic variability of Oxalobacter formigenes and the implications for calcium oxalate stone prevention.</title>
        <authorList>
            <person name="Chmiel J.A."/>
            <person name="Carr C."/>
            <person name="Stuivenberg G.A."/>
            <person name="Venema R."/>
            <person name="Chanyi R.M."/>
            <person name="Al K.F."/>
            <person name="Giguere D."/>
            <person name="Say H."/>
            <person name="Akouris P.P."/>
            <person name="Dominguez Romero S.A."/>
            <person name="Kwong A."/>
            <person name="Tai V."/>
            <person name="Koval S.F."/>
            <person name="Razvi H."/>
            <person name="Bjazevic J."/>
            <person name="Burton J.P."/>
        </authorList>
    </citation>
    <scope>NUCLEOTIDE SEQUENCE</scope>
    <source>
        <strain evidence="3">OxK</strain>
    </source>
</reference>
<feature type="region of interest" description="Disordered" evidence="1">
    <location>
        <begin position="23"/>
        <end position="43"/>
    </location>
</feature>
<gene>
    <name evidence="3" type="ORF">NB646_01695</name>
</gene>
<protein>
    <recommendedName>
        <fullName evidence="4">Chitin-binding type-2 domain-containing protein</fullName>
    </recommendedName>
</protein>
<feature type="chain" id="PRO_5038474370" description="Chitin-binding type-2 domain-containing protein" evidence="2">
    <location>
        <begin position="24"/>
        <end position="133"/>
    </location>
</feature>